<feature type="transmembrane region" description="Helical" evidence="1">
    <location>
        <begin position="44"/>
        <end position="63"/>
    </location>
</feature>
<keyword evidence="1" id="KW-0472">Membrane</keyword>
<comment type="caution">
    <text evidence="2">The sequence shown here is derived from an EMBL/GenBank/DDBJ whole genome shotgun (WGS) entry which is preliminary data.</text>
</comment>
<feature type="transmembrane region" description="Helical" evidence="1">
    <location>
        <begin position="196"/>
        <end position="225"/>
    </location>
</feature>
<dbReference type="RefSeq" id="WP_043531116.1">
    <property type="nucleotide sequence ID" value="NZ_BAABKU010000001.1"/>
</dbReference>
<evidence type="ECO:0000313" key="3">
    <source>
        <dbReference type="Proteomes" id="UP000054537"/>
    </source>
</evidence>
<keyword evidence="1" id="KW-0812">Transmembrane</keyword>
<dbReference type="STRING" id="1869.MB27_32575"/>
<proteinExistence type="predicted"/>
<feature type="transmembrane region" description="Helical" evidence="1">
    <location>
        <begin position="157"/>
        <end position="176"/>
    </location>
</feature>
<dbReference type="eggNOG" id="ENOG5033MFI">
    <property type="taxonomic scope" value="Bacteria"/>
</dbReference>
<evidence type="ECO:0000256" key="1">
    <source>
        <dbReference type="SAM" id="Phobius"/>
    </source>
</evidence>
<dbReference type="EMBL" id="JRTT01000128">
    <property type="protein sequence ID" value="KHD73789.1"/>
    <property type="molecule type" value="Genomic_DNA"/>
</dbReference>
<protein>
    <submittedName>
        <fullName evidence="2">Uncharacterized protein</fullName>
    </submittedName>
</protein>
<gene>
    <name evidence="2" type="ORF">MB27_32575</name>
</gene>
<dbReference type="AlphaFoldDB" id="A0A0A6UHM0"/>
<dbReference type="OrthoDB" id="3827914at2"/>
<dbReference type="Proteomes" id="UP000054537">
    <property type="component" value="Unassembled WGS sequence"/>
</dbReference>
<sequence>MIALARMRLAGFLRGGRALAPLIAVLAVLSVIYGGGPSTAASAYGYSAVCLFPILAWLTKVLLDTEPDGQRHLARLAVGPFREGAAGLLAATVLALGVSVLAMATPWLFQGIRPPEPGSGEPPTPAGVLLGMLAHLLAVVAAVALGALAGRAVTRRVLPGVAVLATGSILTIVFGLRDSIAPWLVPPVMATARELAAVPLPGAGTFAVLAAWTVAWCAVAAGLYARLRRSRS</sequence>
<evidence type="ECO:0000313" key="2">
    <source>
        <dbReference type="EMBL" id="KHD73789.1"/>
    </source>
</evidence>
<name>A0A0A6UHM0_ACTUT</name>
<feature type="transmembrane region" description="Helical" evidence="1">
    <location>
        <begin position="129"/>
        <end position="150"/>
    </location>
</feature>
<keyword evidence="3" id="KW-1185">Reference proteome</keyword>
<feature type="transmembrane region" description="Helical" evidence="1">
    <location>
        <begin position="84"/>
        <end position="109"/>
    </location>
</feature>
<reference evidence="2 3" key="1">
    <citation type="submission" date="2014-10" db="EMBL/GenBank/DDBJ databases">
        <title>Draft genome sequence of Actinoplanes utahensis NRRL 12052.</title>
        <authorList>
            <person name="Velasco-Bucheli B."/>
            <person name="del Cerro C."/>
            <person name="Hormigo D."/>
            <person name="Garcia J.L."/>
            <person name="Acebal C."/>
            <person name="Arroyo M."/>
            <person name="de la Mata I."/>
        </authorList>
    </citation>
    <scope>NUCLEOTIDE SEQUENCE [LARGE SCALE GENOMIC DNA]</scope>
    <source>
        <strain evidence="2 3">NRRL 12052</strain>
    </source>
</reference>
<accession>A0A0A6UHM0</accession>
<keyword evidence="1" id="KW-1133">Transmembrane helix</keyword>
<organism evidence="2 3">
    <name type="scientific">Actinoplanes utahensis</name>
    <dbReference type="NCBI Taxonomy" id="1869"/>
    <lineage>
        <taxon>Bacteria</taxon>
        <taxon>Bacillati</taxon>
        <taxon>Actinomycetota</taxon>
        <taxon>Actinomycetes</taxon>
        <taxon>Micromonosporales</taxon>
        <taxon>Micromonosporaceae</taxon>
        <taxon>Actinoplanes</taxon>
    </lineage>
</organism>